<dbReference type="KEGG" id="pab:PAB1591"/>
<dbReference type="HOGENOM" id="CLU_1582949_0_0_2"/>
<dbReference type="Pfam" id="PF00884">
    <property type="entry name" value="Sulfatase"/>
    <property type="match status" value="1"/>
</dbReference>
<evidence type="ECO:0000313" key="3">
    <source>
        <dbReference type="Proteomes" id="UP000000810"/>
    </source>
</evidence>
<dbReference type="SUPFAM" id="SSF53649">
    <property type="entry name" value="Alkaline phosphatase-like"/>
    <property type="match status" value="1"/>
</dbReference>
<gene>
    <name evidence="2" type="ORF">PAB1591</name>
</gene>
<evidence type="ECO:0000259" key="1">
    <source>
        <dbReference type="Pfam" id="PF00884"/>
    </source>
</evidence>
<protein>
    <recommendedName>
        <fullName evidence="1">Sulfatase N-terminal domain-containing protein</fullName>
    </recommendedName>
</protein>
<dbReference type="InterPro" id="IPR000917">
    <property type="entry name" value="Sulfatase_N"/>
</dbReference>
<dbReference type="PhylomeDB" id="Q8J2X3"/>
<accession>Q8J2X3</accession>
<dbReference type="STRING" id="272844.PAB1591"/>
<dbReference type="InterPro" id="IPR017850">
    <property type="entry name" value="Alkaline_phosphatase_core_sf"/>
</dbReference>
<proteinExistence type="predicted"/>
<reference evidence="2 3" key="1">
    <citation type="journal article" date="2003" name="Mol. Microbiol.">
        <title>An integrated analysis of the genome of the hyperthermophilic archaeon Pyrococcus abyssi.</title>
        <authorList>
            <person name="Cohen G."/>
            <person name="Barbe V."/>
            <person name="Flament D."/>
            <person name="Galperin M."/>
            <person name="Heilig R."/>
            <person name="Ripp R."/>
            <person name="Lecompte O."/>
            <person name="Prieur D."/>
            <person name="Poch O."/>
            <person name="Quellerou J."/>
            <person name="Thierry J.C."/>
            <person name="Van der Oost J."/>
            <person name="Weissenbach J."/>
            <person name="Zivanovic Y."/>
            <person name="Forterre P."/>
        </authorList>
    </citation>
    <scope>NUCLEOTIDE SEQUENCE [LARGE SCALE GENOMIC DNA]</scope>
    <source>
        <strain evidence="3">GE5 / Orsay</strain>
    </source>
</reference>
<feature type="domain" description="Sulfatase N-terminal" evidence="1">
    <location>
        <begin position="27"/>
        <end position="120"/>
    </location>
</feature>
<evidence type="ECO:0000313" key="2">
    <source>
        <dbReference type="EMBL" id="CAD55666.1"/>
    </source>
</evidence>
<organism evidence="2 3">
    <name type="scientific">Pyrococcus abyssi (strain GE5 / Orsay)</name>
    <dbReference type="NCBI Taxonomy" id="272844"/>
    <lineage>
        <taxon>Archaea</taxon>
        <taxon>Methanobacteriati</taxon>
        <taxon>Methanobacteriota</taxon>
        <taxon>Thermococci</taxon>
        <taxon>Thermococcales</taxon>
        <taxon>Thermococcaceae</taxon>
        <taxon>Pyrococcus</taxon>
    </lineage>
</organism>
<keyword evidence="3" id="KW-1185">Reference proteome</keyword>
<dbReference type="Gene3D" id="3.40.720.10">
    <property type="entry name" value="Alkaline Phosphatase, subunit A"/>
    <property type="match status" value="1"/>
</dbReference>
<sequence>MLSFKIEKQYSKQWRRNGGDVQMTEYPNVIFIVIDTLRKDYAKPLEGELKKLGFISYENVIAPASWTTPSHASIFTGLYPALHGAHETKTKKDLNVKLNSRVPILSEILLEMGYNTYLFTANPYINPRFGFVGFSKVEDILFMPSGKFRRIIWHLTKNGLWKKVSASF</sequence>
<dbReference type="Proteomes" id="UP000000810">
    <property type="component" value="Chromosome"/>
</dbReference>
<dbReference type="AlphaFoldDB" id="Q8J2X3"/>
<dbReference type="EMBL" id="AJ248286">
    <property type="protein sequence ID" value="CAD55666.1"/>
    <property type="molecule type" value="Genomic_DNA"/>
</dbReference>
<name>Q8J2X3_PYRAB</name>